<protein>
    <recommendedName>
        <fullName evidence="4">Exonuclease domain-containing protein</fullName>
    </recommendedName>
</protein>
<dbReference type="CDD" id="cd06133">
    <property type="entry name" value="ERI-1_3'hExo_like"/>
    <property type="match status" value="1"/>
</dbReference>
<dbReference type="InParanoid" id="D8U5N3"/>
<dbReference type="InterPro" id="IPR013520">
    <property type="entry name" value="Ribonucl_H"/>
</dbReference>
<dbReference type="PANTHER" id="PTHR23044">
    <property type="entry name" value="3'-5' EXONUCLEASE ERI1-RELATED"/>
    <property type="match status" value="1"/>
</dbReference>
<dbReference type="InterPro" id="IPR036397">
    <property type="entry name" value="RNaseH_sf"/>
</dbReference>
<feature type="non-terminal residue" evidence="5">
    <location>
        <position position="1"/>
    </location>
</feature>
<dbReference type="STRING" id="3068.D8U5N3"/>
<dbReference type="GO" id="GO:0000175">
    <property type="term" value="F:3'-5'-RNA exonuclease activity"/>
    <property type="evidence" value="ECO:0007669"/>
    <property type="project" value="InterPro"/>
</dbReference>
<evidence type="ECO:0000256" key="1">
    <source>
        <dbReference type="ARBA" id="ARBA00022722"/>
    </source>
</evidence>
<dbReference type="Gene3D" id="3.30.420.10">
    <property type="entry name" value="Ribonuclease H-like superfamily/Ribonuclease H"/>
    <property type="match status" value="1"/>
</dbReference>
<dbReference type="SMART" id="SM00479">
    <property type="entry name" value="EXOIII"/>
    <property type="match status" value="1"/>
</dbReference>
<keyword evidence="6" id="KW-1185">Reference proteome</keyword>
<gene>
    <name evidence="5" type="ORF">VOLCADRAFT_44726</name>
</gene>
<dbReference type="OrthoDB" id="438618at2759"/>
<keyword evidence="2" id="KW-0378">Hydrolase</keyword>
<dbReference type="InterPro" id="IPR051274">
    <property type="entry name" value="3-5_Exoribonuclease"/>
</dbReference>
<dbReference type="GeneID" id="9617012"/>
<evidence type="ECO:0000256" key="3">
    <source>
        <dbReference type="ARBA" id="ARBA00022839"/>
    </source>
</evidence>
<accession>D8U5N3</accession>
<dbReference type="KEGG" id="vcn:VOLCADRAFT_44726"/>
<dbReference type="EMBL" id="GL378360">
    <property type="protein sequence ID" value="EFJ44949.1"/>
    <property type="molecule type" value="Genomic_DNA"/>
</dbReference>
<evidence type="ECO:0000313" key="5">
    <source>
        <dbReference type="EMBL" id="EFJ44949.1"/>
    </source>
</evidence>
<evidence type="ECO:0000313" key="6">
    <source>
        <dbReference type="Proteomes" id="UP000001058"/>
    </source>
</evidence>
<dbReference type="FunCoup" id="D8U5N3">
    <property type="interactions" value="1489"/>
</dbReference>
<dbReference type="PANTHER" id="PTHR23044:SF61">
    <property type="entry name" value="3'-5' EXORIBONUCLEASE 1-RELATED"/>
    <property type="match status" value="1"/>
</dbReference>
<keyword evidence="3" id="KW-0269">Exonuclease</keyword>
<evidence type="ECO:0000256" key="2">
    <source>
        <dbReference type="ARBA" id="ARBA00022801"/>
    </source>
</evidence>
<dbReference type="SUPFAM" id="SSF53098">
    <property type="entry name" value="Ribonuclease H-like"/>
    <property type="match status" value="1"/>
</dbReference>
<sequence length="201" mass="22729">DLFLVLDLEATCTKCRSLYPIEIIEVSALLLDAHSLATLGEFQSHVRPTEHPLLDPFCVELTGIEQEQVDTAPLLGDVLLRFQQWLEGLGAFGGAKSLLPVTWTDWDLKICLETECGWRQLPRPPYLRRWCNLKRVYGARYRRASSLQKCVEALGLRWQGRAHNGLDDSRNTAMLAVRMVRDGCVLTVTDSFKDTVPSTDQ</sequence>
<evidence type="ECO:0000259" key="4">
    <source>
        <dbReference type="SMART" id="SM00479"/>
    </source>
</evidence>
<proteinExistence type="predicted"/>
<keyword evidence="1" id="KW-0540">Nuclease</keyword>
<dbReference type="GO" id="GO:0003676">
    <property type="term" value="F:nucleic acid binding"/>
    <property type="evidence" value="ECO:0007669"/>
    <property type="project" value="InterPro"/>
</dbReference>
<dbReference type="eggNOG" id="KOG0542">
    <property type="taxonomic scope" value="Eukaryota"/>
</dbReference>
<dbReference type="InterPro" id="IPR012337">
    <property type="entry name" value="RNaseH-like_sf"/>
</dbReference>
<dbReference type="Pfam" id="PF00929">
    <property type="entry name" value="RNase_T"/>
    <property type="match status" value="1"/>
</dbReference>
<dbReference type="AlphaFoldDB" id="D8U5N3"/>
<dbReference type="Proteomes" id="UP000001058">
    <property type="component" value="Unassembled WGS sequence"/>
</dbReference>
<name>D8U5N3_VOLCA</name>
<organism evidence="6">
    <name type="scientific">Volvox carteri f. nagariensis</name>
    <dbReference type="NCBI Taxonomy" id="3068"/>
    <lineage>
        <taxon>Eukaryota</taxon>
        <taxon>Viridiplantae</taxon>
        <taxon>Chlorophyta</taxon>
        <taxon>core chlorophytes</taxon>
        <taxon>Chlorophyceae</taxon>
        <taxon>CS clade</taxon>
        <taxon>Chlamydomonadales</taxon>
        <taxon>Volvocaceae</taxon>
        <taxon>Volvox</taxon>
    </lineage>
</organism>
<dbReference type="RefSeq" id="XP_002953920.1">
    <property type="nucleotide sequence ID" value="XM_002953874.1"/>
</dbReference>
<reference evidence="5 6" key="1">
    <citation type="journal article" date="2010" name="Science">
        <title>Genomic analysis of organismal complexity in the multicellular green alga Volvox carteri.</title>
        <authorList>
            <person name="Prochnik S.E."/>
            <person name="Umen J."/>
            <person name="Nedelcu A.M."/>
            <person name="Hallmann A."/>
            <person name="Miller S.M."/>
            <person name="Nishii I."/>
            <person name="Ferris P."/>
            <person name="Kuo A."/>
            <person name="Mitros T."/>
            <person name="Fritz-Laylin L.K."/>
            <person name="Hellsten U."/>
            <person name="Chapman J."/>
            <person name="Simakov O."/>
            <person name="Rensing S.A."/>
            <person name="Terry A."/>
            <person name="Pangilinan J."/>
            <person name="Kapitonov V."/>
            <person name="Jurka J."/>
            <person name="Salamov A."/>
            <person name="Shapiro H."/>
            <person name="Schmutz J."/>
            <person name="Grimwood J."/>
            <person name="Lindquist E."/>
            <person name="Lucas S."/>
            <person name="Grigoriev I.V."/>
            <person name="Schmitt R."/>
            <person name="Kirk D."/>
            <person name="Rokhsar D.S."/>
        </authorList>
    </citation>
    <scope>NUCLEOTIDE SEQUENCE [LARGE SCALE GENOMIC DNA]</scope>
    <source>
        <strain evidence="6">f. Nagariensis / Eve</strain>
    </source>
</reference>
<dbReference type="InterPro" id="IPR047201">
    <property type="entry name" value="ERI-1_3'hExo-like"/>
</dbReference>
<feature type="domain" description="Exonuclease" evidence="4">
    <location>
        <begin position="2"/>
        <end position="185"/>
    </location>
</feature>
<feature type="non-terminal residue" evidence="5">
    <location>
        <position position="201"/>
    </location>
</feature>